<keyword evidence="2 6" id="KW-0812">Transmembrane</keyword>
<feature type="domain" description="Amino acid transporter transmembrane" evidence="7">
    <location>
        <begin position="401"/>
        <end position="802"/>
    </location>
</feature>
<comment type="caution">
    <text evidence="8">The sequence shown here is derived from an EMBL/GenBank/DDBJ whole genome shotgun (WGS) entry which is preliminary data.</text>
</comment>
<dbReference type="InterPro" id="IPR013057">
    <property type="entry name" value="AA_transpt_TM"/>
</dbReference>
<feature type="region of interest" description="Disordered" evidence="5">
    <location>
        <begin position="1698"/>
        <end position="1754"/>
    </location>
</feature>
<evidence type="ECO:0000259" key="7">
    <source>
        <dbReference type="Pfam" id="PF01490"/>
    </source>
</evidence>
<feature type="transmembrane region" description="Helical" evidence="6">
    <location>
        <begin position="1997"/>
        <end position="2022"/>
    </location>
</feature>
<feature type="transmembrane region" description="Helical" evidence="6">
    <location>
        <begin position="2114"/>
        <end position="2137"/>
    </location>
</feature>
<gene>
    <name evidence="8" type="primary">slc38a6</name>
    <name evidence="8" type="ORF">AK812_SmicGene5670</name>
</gene>
<evidence type="ECO:0000256" key="2">
    <source>
        <dbReference type="ARBA" id="ARBA00022692"/>
    </source>
</evidence>
<dbReference type="PANTHER" id="PTHR22950">
    <property type="entry name" value="AMINO ACID TRANSPORTER"/>
    <property type="match status" value="1"/>
</dbReference>
<feature type="compositionally biased region" description="Polar residues" evidence="5">
    <location>
        <begin position="1093"/>
        <end position="1102"/>
    </location>
</feature>
<feature type="region of interest" description="Disordered" evidence="5">
    <location>
        <begin position="1203"/>
        <end position="1245"/>
    </location>
</feature>
<feature type="region of interest" description="Disordered" evidence="5">
    <location>
        <begin position="982"/>
        <end position="1174"/>
    </location>
</feature>
<dbReference type="GO" id="GO:0016020">
    <property type="term" value="C:membrane"/>
    <property type="evidence" value="ECO:0007669"/>
    <property type="project" value="UniProtKB-SubCell"/>
</dbReference>
<feature type="transmembrane region" description="Helical" evidence="6">
    <location>
        <begin position="431"/>
        <end position="454"/>
    </location>
</feature>
<feature type="transmembrane region" description="Helical" evidence="6">
    <location>
        <begin position="537"/>
        <end position="557"/>
    </location>
</feature>
<feature type="region of interest" description="Disordered" evidence="5">
    <location>
        <begin position="808"/>
        <end position="841"/>
    </location>
</feature>
<feature type="compositionally biased region" description="Basic and acidic residues" evidence="5">
    <location>
        <begin position="1583"/>
        <end position="1601"/>
    </location>
</feature>
<feature type="transmembrane region" description="Helical" evidence="6">
    <location>
        <begin position="617"/>
        <end position="643"/>
    </location>
</feature>
<comment type="subcellular location">
    <subcellularLocation>
        <location evidence="1">Membrane</location>
        <topology evidence="1">Multi-pass membrane protein</topology>
    </subcellularLocation>
</comment>
<evidence type="ECO:0000256" key="4">
    <source>
        <dbReference type="ARBA" id="ARBA00023136"/>
    </source>
</evidence>
<feature type="region of interest" description="Disordered" evidence="5">
    <location>
        <begin position="1578"/>
        <end position="1601"/>
    </location>
</feature>
<sequence>MAAGHSPSKDLLPNGPWRGLLWSLVGDYEYMANTLKLPQWKCIDLCGWCDASRKKPNKDPWKFDKPGWKCKEQNDFADDPIWKESHPIFQIPGVHDLSVQLDVLHLLDLGTSQALAASIIKDLLYYDMTDSVDTKLARFWEKVFGMSTAGQSPHAEYPHLRFKAAETRHFIPVLAKICQEFVGSKQQKVRAEAAELLKQFYDVLDLCDYVPSERQHKKLEKLWWDFLKKYQWLSENAAKKSLKLYDRAAPVLLASTKGTQKLQQSSWVKRIRQYARHAQSTLVQRAIAPVKATSTATCPVPREDLERLEVRSRILQAENAAMRMEAFQQRARLREQQELHHMAAEEMRIRQLEVGDGMQKVKDTSEIESDVSTCVVSDFATDSEKSGGRRLSLFSHGAVLPTAVCLSKAAIGAGILTMASHAAEVGIVFQAFALIGGAVLTLASIRFIATASIATGCYSYEDLCDELLHPVMALLTGFMNSVNCVGSAVGYLIICGQLFGVVTGASEPHCKLFIVLTGVLVCAPLAIARHVSCMRHLAAGSIAALLILVACVLWYYAEHGPDETIVTPDDVYFSSTATAFTYMSSINNVVFAYCNQFNVPQLTGELKPEPTTMRMHAAAVVCMIMCFLLYFLTSLFGVLAFGVGDQQKDSLVHSLEPVGRNPLVVLTMLGLMLSVLTCFQFHIYPMRQFAAYLVRRIRKRDAKTEKEDKVIWGKTVTRWFDIFFALFSVAVIMFIAVVVKDLRTVLDFVGSFASSYIAFIVPPIWLLQVRRRSPSFRWCKAETQLCLLVLSLGCFFFVFGTYTGPEQSQLRVPGDGDAEAEAQRDGAEEAPPTPGAPDVGPGFDFHSHLEATISGEPLGYLFASSDFKDYGQGKQLTISVDEAAAGALYAAAMGISYGATAPVPQLTSQIASDPMACQILWHKDGTPGANQSWQQANFYGHQNSNQLSLPHLAQQNQWQHDPYARYNPQYQNHLAYQQYFRNQERPLSSRRGAARAKRDNAREMPSDEEQKEEKKASGEASPQDGPKKSSGKHKAASHARAPKKPKVLSDLLVVSTRPGEPGDRAILECTAPDAASQSSEEEPAEPRRKTLLQPVQMSNISQVMFDDDLFEDEEEEDKESDEVVVVEDKPSISHKQAQSAHLLASLQRMGEQRGATAPAAHLPPKPLPASPPHRLRPRTSPFVGKAPARAHKGYRCYGSVTSRPTTVGSTTASDHLWTRPGTVETKSRTPAETEQTPSRPDWDTSFYSMHQRRIPTYDALIDENCPVLSSPARLRQIIETRELPDAYLHIVRTRFEQHRQMFDRDGRLGERSRPEPCAVPQEPPRYPDRLVERMVSGFDADGVDTKVKPPAISLDALCQEYPPAKPLGQPSHQILCSSEWKNSALHDEIVDCGDEVPAAVDLEDLEVTEQGTLVPSWKKVEGEVKLLWHRLQIPLDLRTSLNDGALASVTPGNLYEIQAHLKRLQSFEISTRKLISKWLTREKLLEQICTSHALGVNDNRLVSLKANVKKLDKISCSLVSEIGIWGRRFADFVVDASRDPLAPTTLPKPRPIFVWGGRDAIERIQSDAERLVRGDMSVFHQPQQRDDEASKHAGSELEGDHSLSQRFKDWGFASSTSRYARGSKSQKASSAGLPTCTLAAATVSAQSFKVTDVLFEGPAPSWYRAKVAKAGIKALKRGLPCGGGDKRPKYLAKCPEDCQGPGEDKGSARGVAEGPASGAFRHGQEHVLQQDAFRGSSPHSASSARRSRRSPRTAWRELTAGEASSWKAAPEVPLPTINLILGLGDRSGDVCLQSCGGHWSTSRAADDYNLSQRVEMIDPFLSHDWKTKRWLKTLTLLLYFNSVPAAWASLWMAHWHPLTHATFWLFFAFWQGIRGLVNKNMVFLDRLCIAQHDEQLKKSGILGLGGFLSKSRRLVVMWSPHYFTRLWTAFEIAGFLRHGEKRASNVEFAPAGMGPLILCFSIFEALLVACFQGLIVQDVQVRLGEIDPFLEQQEDRYWDFIVAVLIVAAPALVLIIPVSLYFGTVQMQALLKLKEQLGGFKIRDSQCSCCDMDHCHPETGEELLCDRQLVFQTLKRWFPDETTPEGHLDKFDEMVRTQLRGFVKEILGSGAPHFRYVVANCAPPLLGIFCQYVYMAVNDPFGWTAEGWMIGWFQVPPLVFLAFWEMLLCWRIGARLRHRVPLWIVFPVLMIIFVPLNNLLWFQYAVMKYTFGHDFQWPVVGSLAFMWFVVALPYLWEYSPVICRASKRGWMIEFRRQPALLMMKGLPHGRAAAD</sequence>
<dbReference type="PANTHER" id="PTHR22950:SF702">
    <property type="entry name" value="AMINO ACID TRANSPORTER PROTEIN"/>
    <property type="match status" value="1"/>
</dbReference>
<feature type="compositionally biased region" description="Pro residues" evidence="5">
    <location>
        <begin position="1161"/>
        <end position="1171"/>
    </location>
</feature>
<dbReference type="EMBL" id="LSRX01000075">
    <property type="protein sequence ID" value="OLQ10606.1"/>
    <property type="molecule type" value="Genomic_DNA"/>
</dbReference>
<feature type="compositionally biased region" description="Low complexity" evidence="5">
    <location>
        <begin position="1732"/>
        <end position="1744"/>
    </location>
</feature>
<keyword evidence="4 6" id="KW-0472">Membrane</keyword>
<dbReference type="GO" id="GO:0005737">
    <property type="term" value="C:cytoplasm"/>
    <property type="evidence" value="ECO:0007669"/>
    <property type="project" value="TreeGrafter"/>
</dbReference>
<name>A0A1Q9ET68_SYMMI</name>
<feature type="transmembrane region" description="Helical" evidence="6">
    <location>
        <begin position="785"/>
        <end position="802"/>
    </location>
</feature>
<feature type="compositionally biased region" description="Basic residues" evidence="5">
    <location>
        <begin position="1029"/>
        <end position="1046"/>
    </location>
</feature>
<feature type="transmembrane region" description="Helical" evidence="6">
    <location>
        <begin position="663"/>
        <end position="684"/>
    </location>
</feature>
<dbReference type="Proteomes" id="UP000186817">
    <property type="component" value="Unassembled WGS sequence"/>
</dbReference>
<evidence type="ECO:0000256" key="6">
    <source>
        <dbReference type="SAM" id="Phobius"/>
    </source>
</evidence>
<feature type="transmembrane region" description="Helical" evidence="6">
    <location>
        <begin position="2215"/>
        <end position="2236"/>
    </location>
</feature>
<keyword evidence="9" id="KW-1185">Reference proteome</keyword>
<dbReference type="OrthoDB" id="425889at2759"/>
<feature type="transmembrane region" description="Helical" evidence="6">
    <location>
        <begin position="474"/>
        <end position="500"/>
    </location>
</feature>
<evidence type="ECO:0000313" key="8">
    <source>
        <dbReference type="EMBL" id="OLQ10606.1"/>
    </source>
</evidence>
<accession>A0A1Q9ET68</accession>
<feature type="transmembrane region" description="Helical" evidence="6">
    <location>
        <begin position="1858"/>
        <end position="1877"/>
    </location>
</feature>
<feature type="transmembrane region" description="Helical" evidence="6">
    <location>
        <begin position="512"/>
        <end position="531"/>
    </location>
</feature>
<feature type="transmembrane region" description="Helical" evidence="6">
    <location>
        <begin position="2182"/>
        <end position="2203"/>
    </location>
</feature>
<feature type="transmembrane region" description="Helical" evidence="6">
    <location>
        <begin position="2149"/>
        <end position="2170"/>
    </location>
</feature>
<keyword evidence="3 6" id="KW-1133">Transmembrane helix</keyword>
<feature type="compositionally biased region" description="Acidic residues" evidence="5">
    <location>
        <begin position="1105"/>
        <end position="1125"/>
    </location>
</feature>
<protein>
    <submittedName>
        <fullName evidence="8">Putative sodium-coupled neutral amino acid transporter 6</fullName>
    </submittedName>
</protein>
<feature type="transmembrane region" description="Helical" evidence="6">
    <location>
        <begin position="719"/>
        <end position="739"/>
    </location>
</feature>
<feature type="transmembrane region" description="Helical" evidence="6">
    <location>
        <begin position="745"/>
        <end position="765"/>
    </location>
</feature>
<evidence type="ECO:0000256" key="3">
    <source>
        <dbReference type="ARBA" id="ARBA00022989"/>
    </source>
</evidence>
<organism evidence="8 9">
    <name type="scientific">Symbiodinium microadriaticum</name>
    <name type="common">Dinoflagellate</name>
    <name type="synonym">Zooxanthella microadriatica</name>
    <dbReference type="NCBI Taxonomy" id="2951"/>
    <lineage>
        <taxon>Eukaryota</taxon>
        <taxon>Sar</taxon>
        <taxon>Alveolata</taxon>
        <taxon>Dinophyceae</taxon>
        <taxon>Suessiales</taxon>
        <taxon>Symbiodiniaceae</taxon>
        <taxon>Symbiodinium</taxon>
    </lineage>
</organism>
<feature type="transmembrane region" description="Helical" evidence="6">
    <location>
        <begin position="1956"/>
        <end position="1977"/>
    </location>
</feature>
<evidence type="ECO:0000256" key="1">
    <source>
        <dbReference type="ARBA" id="ARBA00004141"/>
    </source>
</evidence>
<reference evidence="8 9" key="1">
    <citation type="submission" date="2016-02" db="EMBL/GenBank/DDBJ databases">
        <title>Genome analysis of coral dinoflagellate symbionts highlights evolutionary adaptations to a symbiotic lifestyle.</title>
        <authorList>
            <person name="Aranda M."/>
            <person name="Li Y."/>
            <person name="Liew Y.J."/>
            <person name="Baumgarten S."/>
            <person name="Simakov O."/>
            <person name="Wilson M."/>
            <person name="Piel J."/>
            <person name="Ashoor H."/>
            <person name="Bougouffa S."/>
            <person name="Bajic V.B."/>
            <person name="Ryu T."/>
            <person name="Ravasi T."/>
            <person name="Bayer T."/>
            <person name="Micklem G."/>
            <person name="Kim H."/>
            <person name="Bhak J."/>
            <person name="Lajeunesse T.C."/>
            <person name="Voolstra C.R."/>
        </authorList>
    </citation>
    <scope>NUCLEOTIDE SEQUENCE [LARGE SCALE GENOMIC DNA]</scope>
    <source>
        <strain evidence="8 9">CCMP2467</strain>
    </source>
</reference>
<feature type="compositionally biased region" description="Polar residues" evidence="5">
    <location>
        <begin position="1203"/>
        <end position="1213"/>
    </location>
</feature>
<proteinExistence type="predicted"/>
<dbReference type="GO" id="GO:0015179">
    <property type="term" value="F:L-amino acid transmembrane transporter activity"/>
    <property type="evidence" value="ECO:0007669"/>
    <property type="project" value="TreeGrafter"/>
</dbReference>
<evidence type="ECO:0000256" key="5">
    <source>
        <dbReference type="SAM" id="MobiDB-lite"/>
    </source>
</evidence>
<feature type="compositionally biased region" description="Basic and acidic residues" evidence="5">
    <location>
        <begin position="996"/>
        <end position="1005"/>
    </location>
</feature>
<dbReference type="Pfam" id="PF01490">
    <property type="entry name" value="Aa_trans"/>
    <property type="match status" value="1"/>
</dbReference>
<evidence type="ECO:0000313" key="9">
    <source>
        <dbReference type="Proteomes" id="UP000186817"/>
    </source>
</evidence>